<accession>A0A0C3B9L8</accession>
<dbReference type="OrthoDB" id="3051956at2759"/>
<feature type="non-terminal residue" evidence="1">
    <location>
        <position position="1"/>
    </location>
</feature>
<feature type="non-terminal residue" evidence="1">
    <location>
        <position position="55"/>
    </location>
</feature>
<protein>
    <submittedName>
        <fullName evidence="1">Uncharacterized protein</fullName>
    </submittedName>
</protein>
<name>A0A0C3B9L8_PILCF</name>
<reference evidence="2" key="2">
    <citation type="submission" date="2015-01" db="EMBL/GenBank/DDBJ databases">
        <title>Evolutionary Origins and Diversification of the Mycorrhizal Mutualists.</title>
        <authorList>
            <consortium name="DOE Joint Genome Institute"/>
            <consortium name="Mycorrhizal Genomics Consortium"/>
            <person name="Kohler A."/>
            <person name="Kuo A."/>
            <person name="Nagy L.G."/>
            <person name="Floudas D."/>
            <person name="Copeland A."/>
            <person name="Barry K.W."/>
            <person name="Cichocki N."/>
            <person name="Veneault-Fourrey C."/>
            <person name="LaButti K."/>
            <person name="Lindquist E.A."/>
            <person name="Lipzen A."/>
            <person name="Lundell T."/>
            <person name="Morin E."/>
            <person name="Murat C."/>
            <person name="Riley R."/>
            <person name="Ohm R."/>
            <person name="Sun H."/>
            <person name="Tunlid A."/>
            <person name="Henrissat B."/>
            <person name="Grigoriev I.V."/>
            <person name="Hibbett D.S."/>
            <person name="Martin F."/>
        </authorList>
    </citation>
    <scope>NUCLEOTIDE SEQUENCE [LARGE SCALE GENOMIC DNA]</scope>
    <source>
        <strain evidence="2">F 1598</strain>
    </source>
</reference>
<evidence type="ECO:0000313" key="1">
    <source>
        <dbReference type="EMBL" id="KIM74022.1"/>
    </source>
</evidence>
<gene>
    <name evidence="1" type="ORF">PILCRDRAFT_53342</name>
</gene>
<proteinExistence type="predicted"/>
<sequence length="55" mass="5977">FPPLKPSTELKETIVSNWCKDTSPDSFMESGCAVCGQLTPIKNLSKLSATECDLD</sequence>
<evidence type="ECO:0000313" key="2">
    <source>
        <dbReference type="Proteomes" id="UP000054166"/>
    </source>
</evidence>
<organism evidence="1 2">
    <name type="scientific">Piloderma croceum (strain F 1598)</name>
    <dbReference type="NCBI Taxonomy" id="765440"/>
    <lineage>
        <taxon>Eukaryota</taxon>
        <taxon>Fungi</taxon>
        <taxon>Dikarya</taxon>
        <taxon>Basidiomycota</taxon>
        <taxon>Agaricomycotina</taxon>
        <taxon>Agaricomycetes</taxon>
        <taxon>Agaricomycetidae</taxon>
        <taxon>Atheliales</taxon>
        <taxon>Atheliaceae</taxon>
        <taxon>Piloderma</taxon>
    </lineage>
</organism>
<dbReference type="HOGENOM" id="CLU_210659_0_0_1"/>
<dbReference type="EMBL" id="KN833068">
    <property type="protein sequence ID" value="KIM74022.1"/>
    <property type="molecule type" value="Genomic_DNA"/>
</dbReference>
<dbReference type="InParanoid" id="A0A0C3B9L8"/>
<reference evidence="1 2" key="1">
    <citation type="submission" date="2014-04" db="EMBL/GenBank/DDBJ databases">
        <authorList>
            <consortium name="DOE Joint Genome Institute"/>
            <person name="Kuo A."/>
            <person name="Tarkka M."/>
            <person name="Buscot F."/>
            <person name="Kohler A."/>
            <person name="Nagy L.G."/>
            <person name="Floudas D."/>
            <person name="Copeland A."/>
            <person name="Barry K.W."/>
            <person name="Cichocki N."/>
            <person name="Veneault-Fourrey C."/>
            <person name="LaButti K."/>
            <person name="Lindquist E.A."/>
            <person name="Lipzen A."/>
            <person name="Lundell T."/>
            <person name="Morin E."/>
            <person name="Murat C."/>
            <person name="Sun H."/>
            <person name="Tunlid A."/>
            <person name="Henrissat B."/>
            <person name="Grigoriev I.V."/>
            <person name="Hibbett D.S."/>
            <person name="Martin F."/>
            <person name="Nordberg H.P."/>
            <person name="Cantor M.N."/>
            <person name="Hua S.X."/>
        </authorList>
    </citation>
    <scope>NUCLEOTIDE SEQUENCE [LARGE SCALE GENOMIC DNA]</scope>
    <source>
        <strain evidence="1 2">F 1598</strain>
    </source>
</reference>
<dbReference type="Proteomes" id="UP000054166">
    <property type="component" value="Unassembled WGS sequence"/>
</dbReference>
<dbReference type="AlphaFoldDB" id="A0A0C3B9L8"/>
<keyword evidence="2" id="KW-1185">Reference proteome</keyword>